<name>A0ABV8JL11_9FLAO</name>
<evidence type="ECO:0000313" key="2">
    <source>
        <dbReference type="Proteomes" id="UP001595814"/>
    </source>
</evidence>
<proteinExistence type="predicted"/>
<protein>
    <submittedName>
        <fullName evidence="1">Uncharacterized protein</fullName>
    </submittedName>
</protein>
<dbReference type="EMBL" id="JBHSAW010000004">
    <property type="protein sequence ID" value="MFC4095522.1"/>
    <property type="molecule type" value="Genomic_DNA"/>
</dbReference>
<gene>
    <name evidence="1" type="ORF">ACFOUT_06530</name>
</gene>
<dbReference type="Proteomes" id="UP001595814">
    <property type="component" value="Unassembled WGS sequence"/>
</dbReference>
<reference evidence="2" key="1">
    <citation type="journal article" date="2019" name="Int. J. Syst. Evol. Microbiol.">
        <title>The Global Catalogue of Microorganisms (GCM) 10K type strain sequencing project: providing services to taxonomists for standard genome sequencing and annotation.</title>
        <authorList>
            <consortium name="The Broad Institute Genomics Platform"/>
            <consortium name="The Broad Institute Genome Sequencing Center for Infectious Disease"/>
            <person name="Wu L."/>
            <person name="Ma J."/>
        </authorList>
    </citation>
    <scope>NUCLEOTIDE SEQUENCE [LARGE SCALE GENOMIC DNA]</scope>
    <source>
        <strain evidence="2">CECT 7477</strain>
    </source>
</reference>
<accession>A0ABV8JL11</accession>
<evidence type="ECO:0000313" key="1">
    <source>
        <dbReference type="EMBL" id="MFC4095522.1"/>
    </source>
</evidence>
<sequence>MKRELSSEEILKLPKDEFIEYMNSVKNRTYKTNFWSCLPENYHELNFDDKVKFWVGILNQGMRLQVEKGHDEYSTFTPQWHKTFREVDSNVDEIMEEVFRTFSKYGWTWDKQEYQKRISTPTL</sequence>
<dbReference type="RefSeq" id="WP_192460806.1">
    <property type="nucleotide sequence ID" value="NZ_JACYFJ010000001.1"/>
</dbReference>
<organism evidence="1 2">
    <name type="scientific">Euzebyella saccharophila</name>
    <dbReference type="NCBI Taxonomy" id="679664"/>
    <lineage>
        <taxon>Bacteria</taxon>
        <taxon>Pseudomonadati</taxon>
        <taxon>Bacteroidota</taxon>
        <taxon>Flavobacteriia</taxon>
        <taxon>Flavobacteriales</taxon>
        <taxon>Flavobacteriaceae</taxon>
        <taxon>Euzebyella</taxon>
    </lineage>
</organism>
<keyword evidence="2" id="KW-1185">Reference proteome</keyword>
<comment type="caution">
    <text evidence="1">The sequence shown here is derived from an EMBL/GenBank/DDBJ whole genome shotgun (WGS) entry which is preliminary data.</text>
</comment>